<dbReference type="Pfam" id="PF03796">
    <property type="entry name" value="DnaB_C"/>
    <property type="match status" value="1"/>
</dbReference>
<dbReference type="GO" id="GO:0016887">
    <property type="term" value="F:ATP hydrolysis activity"/>
    <property type="evidence" value="ECO:0007669"/>
    <property type="project" value="RHEA"/>
</dbReference>
<evidence type="ECO:0000256" key="3">
    <source>
        <dbReference type="ARBA" id="ARBA00022705"/>
    </source>
</evidence>
<dbReference type="InterPro" id="IPR030934">
    <property type="entry name" value="Intein_C"/>
</dbReference>
<keyword evidence="9 14" id="KW-0238">DNA-binding</keyword>
<dbReference type="SUPFAM" id="SSF51294">
    <property type="entry name" value="Hedgehog/intein (Hint) domain"/>
    <property type="match status" value="1"/>
</dbReference>
<dbReference type="InterPro" id="IPR007693">
    <property type="entry name" value="DNA_helicase_DnaB-like_N"/>
</dbReference>
<dbReference type="InterPro" id="IPR036185">
    <property type="entry name" value="DNA_heli_DnaB-like_N_sf"/>
</dbReference>
<dbReference type="CDD" id="cd00081">
    <property type="entry name" value="Hint"/>
    <property type="match status" value="1"/>
</dbReference>
<dbReference type="GO" id="GO:0043139">
    <property type="term" value="F:5'-3' DNA helicase activity"/>
    <property type="evidence" value="ECO:0007669"/>
    <property type="project" value="UniProtKB-EC"/>
</dbReference>
<dbReference type="GO" id="GO:0005524">
    <property type="term" value="F:ATP binding"/>
    <property type="evidence" value="ECO:0007669"/>
    <property type="project" value="UniProtKB-UniRule"/>
</dbReference>
<evidence type="ECO:0000256" key="1">
    <source>
        <dbReference type="ARBA" id="ARBA00008428"/>
    </source>
</evidence>
<reference evidence="16 17" key="1">
    <citation type="submission" date="2015-01" db="EMBL/GenBank/DDBJ databases">
        <title>Draft genome of the acidophilic iron oxidizer Ferrimicrobium acidiphilum strain T23.</title>
        <authorList>
            <person name="Poehlein A."/>
            <person name="Eisen S."/>
            <person name="Schloemann M."/>
            <person name="Johnson B.D."/>
            <person name="Daniel R."/>
            <person name="Muehling M."/>
        </authorList>
    </citation>
    <scope>NUCLEOTIDE SEQUENCE [LARGE SCALE GENOMIC DNA]</scope>
    <source>
        <strain evidence="16 17">T23</strain>
    </source>
</reference>
<dbReference type="eggNOG" id="COG0305">
    <property type="taxonomic scope" value="Bacteria"/>
</dbReference>
<dbReference type="PROSITE" id="PS51199">
    <property type="entry name" value="SF4_HELICASE"/>
    <property type="match status" value="2"/>
</dbReference>
<keyword evidence="7 14" id="KW-0347">Helicase</keyword>
<evidence type="ECO:0000259" key="15">
    <source>
        <dbReference type="PROSITE" id="PS51199"/>
    </source>
</evidence>
<keyword evidence="5 14" id="KW-0547">Nucleotide-binding</keyword>
<dbReference type="InterPro" id="IPR007692">
    <property type="entry name" value="DNA_helicase_DnaB"/>
</dbReference>
<dbReference type="GO" id="GO:0006269">
    <property type="term" value="P:DNA replication, synthesis of primer"/>
    <property type="evidence" value="ECO:0007669"/>
    <property type="project" value="UniProtKB-UniRule"/>
</dbReference>
<dbReference type="InterPro" id="IPR007694">
    <property type="entry name" value="DNA_helicase_DnaB-like_C"/>
</dbReference>
<dbReference type="GO" id="GO:0003677">
    <property type="term" value="F:DNA binding"/>
    <property type="evidence" value="ECO:0007669"/>
    <property type="project" value="UniProtKB-UniRule"/>
</dbReference>
<accession>A0A0D8FY36</accession>
<dbReference type="InterPro" id="IPR006141">
    <property type="entry name" value="Intein_N"/>
</dbReference>
<dbReference type="Gene3D" id="2.170.16.10">
    <property type="entry name" value="Hedgehog/Intein (Hint) domain"/>
    <property type="match status" value="1"/>
</dbReference>
<dbReference type="GO" id="GO:0016539">
    <property type="term" value="P:intein-mediated protein splicing"/>
    <property type="evidence" value="ECO:0007669"/>
    <property type="project" value="InterPro"/>
</dbReference>
<dbReference type="EMBL" id="JXUW01000007">
    <property type="protein sequence ID" value="KJE77192.1"/>
    <property type="molecule type" value="Genomic_DNA"/>
</dbReference>
<dbReference type="Gene3D" id="3.40.50.300">
    <property type="entry name" value="P-loop containing nucleotide triphosphate hydrolases"/>
    <property type="match status" value="2"/>
</dbReference>
<keyword evidence="2 14" id="KW-0639">Primosome</keyword>
<evidence type="ECO:0000256" key="2">
    <source>
        <dbReference type="ARBA" id="ARBA00022515"/>
    </source>
</evidence>
<dbReference type="NCBIfam" id="TIGR00665">
    <property type="entry name" value="DnaB"/>
    <property type="match status" value="1"/>
</dbReference>
<sequence>MATREPRSINETRVPPHSVEAEDSLVGAMLLSRDAISEAVELVSEDDFFQPSLRHVYAALWHLYTAGDPTDVVSVSDQLKRSGVLDQVGGTEKLLLLQASTPAIASASRYAQIVRDYSLLRRLIAAATEIAEQAYASPNDVQEIVDYAEARIFDVAKGNNTDNAVVIRDVLWEALEELEELYAQGESQTKTASTGFRDLDEKLSGLHRSNLIIVGARPGMGKTSFALSMASKVAENSEDPVLIFSLEMSRIEIGQRLLAGEARVDSMKIRSGRLVEREWDRISHAAGRLAERKIFIDDDPNITVLDIRARSRRLKANEGLSLVMIDYLQLMSSRRNVESRQVEVSEISRGLKLLARELDVPVIALSQLSRNLESRSDKRPLLADLRESGCLAWDTKVRLGDGSAETIGMLWAKGREHFEVVSATPEGKAVVALAKRVVATGVKPLLRIEFTEGGYLDATHNHPIATPSGFVRADALAIGGRVLALDQEGTVDAQTIASLEPMGSELVFDIEVVDTHCFYANDALVHNSLEQDADIVMFIYRDEAYRPDSPDRGVAEIIIAKHRSGPVGTVHLAFMENWALFADIAQG</sequence>
<protein>
    <recommendedName>
        <fullName evidence="13 14">Replicative DNA helicase</fullName>
        <ecNumber evidence="13 14">5.6.2.3</ecNumber>
    </recommendedName>
</protein>
<comment type="similarity">
    <text evidence="1 14">Belongs to the helicase family. DnaB subfamily.</text>
</comment>
<dbReference type="STRING" id="1121877.FEAC_11250"/>
<keyword evidence="10" id="KW-0413">Isomerase</keyword>
<dbReference type="SUPFAM" id="SSF48024">
    <property type="entry name" value="N-terminal domain of DnaB helicase"/>
    <property type="match status" value="1"/>
</dbReference>
<dbReference type="Pfam" id="PF00772">
    <property type="entry name" value="DnaB"/>
    <property type="match status" value="1"/>
</dbReference>
<evidence type="ECO:0000313" key="16">
    <source>
        <dbReference type="EMBL" id="KJE77192.1"/>
    </source>
</evidence>
<dbReference type="GO" id="GO:0005829">
    <property type="term" value="C:cytosol"/>
    <property type="evidence" value="ECO:0007669"/>
    <property type="project" value="TreeGrafter"/>
</dbReference>
<comment type="catalytic activity">
    <reaction evidence="12 14">
        <text>ATP + H2O = ADP + phosphate + H(+)</text>
        <dbReference type="Rhea" id="RHEA:13065"/>
        <dbReference type="ChEBI" id="CHEBI:15377"/>
        <dbReference type="ChEBI" id="CHEBI:15378"/>
        <dbReference type="ChEBI" id="CHEBI:30616"/>
        <dbReference type="ChEBI" id="CHEBI:43474"/>
        <dbReference type="ChEBI" id="CHEBI:456216"/>
        <dbReference type="EC" id="5.6.2.3"/>
    </reaction>
</comment>
<dbReference type="SMART" id="SM00382">
    <property type="entry name" value="AAA"/>
    <property type="match status" value="1"/>
</dbReference>
<comment type="function">
    <text evidence="11 14">The intein is an endonuclease.</text>
</comment>
<evidence type="ECO:0000256" key="8">
    <source>
        <dbReference type="ARBA" id="ARBA00022840"/>
    </source>
</evidence>
<dbReference type="GeneID" id="78372359"/>
<dbReference type="SMART" id="SM00306">
    <property type="entry name" value="HintN"/>
    <property type="match status" value="1"/>
</dbReference>
<keyword evidence="17" id="KW-1185">Reference proteome</keyword>
<evidence type="ECO:0000256" key="13">
    <source>
        <dbReference type="NCBIfam" id="TIGR00665"/>
    </source>
</evidence>
<dbReference type="SUPFAM" id="SSF52540">
    <property type="entry name" value="P-loop containing nucleoside triphosphate hydrolases"/>
    <property type="match status" value="2"/>
</dbReference>
<dbReference type="NCBIfam" id="TIGR01443">
    <property type="entry name" value="intein_Cterm"/>
    <property type="match status" value="1"/>
</dbReference>
<dbReference type="PROSITE" id="PS50818">
    <property type="entry name" value="INTEIN_C_TER"/>
    <property type="match status" value="1"/>
</dbReference>
<keyword evidence="6 14" id="KW-0378">Hydrolase</keyword>
<dbReference type="RefSeq" id="WP_052565691.1">
    <property type="nucleotide sequence ID" value="NZ_JXUW01000007.1"/>
</dbReference>
<evidence type="ECO:0000256" key="4">
    <source>
        <dbReference type="ARBA" id="ARBA00022737"/>
    </source>
</evidence>
<dbReference type="Proteomes" id="UP000032336">
    <property type="component" value="Unassembled WGS sequence"/>
</dbReference>
<dbReference type="InterPro" id="IPR003586">
    <property type="entry name" value="Hint_dom_C"/>
</dbReference>
<dbReference type="InterPro" id="IPR016136">
    <property type="entry name" value="DNA_helicase_N/primase_C"/>
</dbReference>
<evidence type="ECO:0000256" key="7">
    <source>
        <dbReference type="ARBA" id="ARBA00022806"/>
    </source>
</evidence>
<feature type="domain" description="SF4 helicase" evidence="15">
    <location>
        <begin position="185"/>
        <end position="389"/>
    </location>
</feature>
<comment type="function">
    <text evidence="14">The main replicative DNA helicase, it participates in initiation and elongation during chromosome replication. Travels ahead of the DNA replisome, separating dsDNA into templates for DNA synthesis. A processive ATP-dependent 5'-3' DNA helicase it has DNA-dependent ATPase activity.</text>
</comment>
<dbReference type="SMART" id="SM00305">
    <property type="entry name" value="HintC"/>
    <property type="match status" value="1"/>
</dbReference>
<evidence type="ECO:0000256" key="10">
    <source>
        <dbReference type="ARBA" id="ARBA00023235"/>
    </source>
</evidence>
<evidence type="ECO:0000313" key="17">
    <source>
        <dbReference type="Proteomes" id="UP000032336"/>
    </source>
</evidence>
<dbReference type="Gene3D" id="1.10.860.10">
    <property type="entry name" value="DNAb Helicase, Chain A"/>
    <property type="match status" value="1"/>
</dbReference>
<keyword evidence="8 14" id="KW-0067">ATP-binding</keyword>
<evidence type="ECO:0000256" key="9">
    <source>
        <dbReference type="ARBA" id="ARBA00023125"/>
    </source>
</evidence>
<dbReference type="EC" id="5.6.2.3" evidence="13 14"/>
<dbReference type="InterPro" id="IPR027417">
    <property type="entry name" value="P-loop_NTPase"/>
</dbReference>
<dbReference type="InterPro" id="IPR003587">
    <property type="entry name" value="Hint_dom_N"/>
</dbReference>
<proteinExistence type="inferred from homology"/>
<dbReference type="PROSITE" id="PS50817">
    <property type="entry name" value="INTEIN_N_TER"/>
    <property type="match status" value="1"/>
</dbReference>
<evidence type="ECO:0000256" key="14">
    <source>
        <dbReference type="RuleBase" id="RU362085"/>
    </source>
</evidence>
<dbReference type="InterPro" id="IPR003593">
    <property type="entry name" value="AAA+_ATPase"/>
</dbReference>
<feature type="domain" description="SF4 helicase" evidence="15">
    <location>
        <begin position="528"/>
        <end position="587"/>
    </location>
</feature>
<evidence type="ECO:0000256" key="11">
    <source>
        <dbReference type="ARBA" id="ARBA00044940"/>
    </source>
</evidence>
<evidence type="ECO:0000256" key="5">
    <source>
        <dbReference type="ARBA" id="ARBA00022741"/>
    </source>
</evidence>
<comment type="caution">
    <text evidence="16">The sequence shown here is derived from an EMBL/GenBank/DDBJ whole genome shotgun (WGS) entry which is preliminary data.</text>
</comment>
<dbReference type="PATRIC" id="fig|1121877.4.peg.1234"/>
<dbReference type="CDD" id="cd00984">
    <property type="entry name" value="DnaB_C"/>
    <property type="match status" value="1"/>
</dbReference>
<dbReference type="GO" id="GO:1990077">
    <property type="term" value="C:primosome complex"/>
    <property type="evidence" value="ECO:0007669"/>
    <property type="project" value="UniProtKB-UniRule"/>
</dbReference>
<name>A0A0D8FY36_9ACTN</name>
<evidence type="ECO:0000256" key="12">
    <source>
        <dbReference type="ARBA" id="ARBA00048954"/>
    </source>
</evidence>
<keyword evidence="4" id="KW-0677">Repeat</keyword>
<dbReference type="AlphaFoldDB" id="A0A0D8FY36"/>
<keyword evidence="3 14" id="KW-0235">DNA replication</keyword>
<dbReference type="FunFam" id="1.10.860.10:FF:000001">
    <property type="entry name" value="Replicative DNA helicase"/>
    <property type="match status" value="1"/>
</dbReference>
<dbReference type="PANTHER" id="PTHR30153">
    <property type="entry name" value="REPLICATIVE DNA HELICASE DNAB"/>
    <property type="match status" value="1"/>
</dbReference>
<gene>
    <name evidence="16" type="primary">dnaB</name>
    <name evidence="16" type="ORF">FEAC_11250</name>
</gene>
<evidence type="ECO:0000256" key="6">
    <source>
        <dbReference type="ARBA" id="ARBA00022801"/>
    </source>
</evidence>
<dbReference type="InterPro" id="IPR036844">
    <property type="entry name" value="Hint_dom_sf"/>
</dbReference>
<dbReference type="PANTHER" id="PTHR30153:SF2">
    <property type="entry name" value="REPLICATIVE DNA HELICASE"/>
    <property type="match status" value="1"/>
</dbReference>
<organism evidence="16 17">
    <name type="scientific">Ferrimicrobium acidiphilum DSM 19497</name>
    <dbReference type="NCBI Taxonomy" id="1121877"/>
    <lineage>
        <taxon>Bacteria</taxon>
        <taxon>Bacillati</taxon>
        <taxon>Actinomycetota</taxon>
        <taxon>Acidimicrobiia</taxon>
        <taxon>Acidimicrobiales</taxon>
        <taxon>Acidimicrobiaceae</taxon>
        <taxon>Ferrimicrobium</taxon>
    </lineage>
</organism>